<dbReference type="RefSeq" id="XP_066934028.1">
    <property type="nucleotide sequence ID" value="XM_067077927.1"/>
</dbReference>
<evidence type="ECO:0000259" key="9">
    <source>
        <dbReference type="PROSITE" id="PS50188"/>
    </source>
</evidence>
<feature type="region of interest" description="Disordered" evidence="8">
    <location>
        <begin position="318"/>
        <end position="361"/>
    </location>
</feature>
<evidence type="ECO:0000256" key="7">
    <source>
        <dbReference type="ARBA" id="ARBA00023242"/>
    </source>
</evidence>
<dbReference type="SUPFAM" id="SSF49899">
    <property type="entry name" value="Concanavalin A-like lectins/glucanases"/>
    <property type="match status" value="1"/>
</dbReference>
<reference evidence="11" key="1">
    <citation type="submission" date="2021-01" db="UniProtKB">
        <authorList>
            <consortium name="EnsemblMetazoa"/>
        </authorList>
    </citation>
    <scope>IDENTIFICATION</scope>
</reference>
<dbReference type="Gene3D" id="2.60.120.920">
    <property type="match status" value="1"/>
</dbReference>
<dbReference type="Pfam" id="PF00622">
    <property type="entry name" value="SPRY"/>
    <property type="match status" value="1"/>
</dbReference>
<dbReference type="GO" id="GO:0035556">
    <property type="term" value="P:intracellular signal transduction"/>
    <property type="evidence" value="ECO:0007669"/>
    <property type="project" value="InterPro"/>
</dbReference>
<dbReference type="GeneID" id="136821719"/>
<evidence type="ECO:0000256" key="4">
    <source>
        <dbReference type="ARBA" id="ARBA00014684"/>
    </source>
</evidence>
<dbReference type="OrthoDB" id="5951542at2759"/>
<evidence type="ECO:0000256" key="3">
    <source>
        <dbReference type="ARBA" id="ARBA00010910"/>
    </source>
</evidence>
<evidence type="ECO:0000256" key="8">
    <source>
        <dbReference type="SAM" id="MobiDB-lite"/>
    </source>
</evidence>
<dbReference type="InterPro" id="IPR043136">
    <property type="entry name" value="B30.2/SPRY_sf"/>
</dbReference>
<dbReference type="InterPro" id="IPR050672">
    <property type="entry name" value="FBXO45-Fsn/SPSB_families"/>
</dbReference>
<dbReference type="PROSITE" id="PS50225">
    <property type="entry name" value="SOCS"/>
    <property type="match status" value="1"/>
</dbReference>
<evidence type="ECO:0000256" key="2">
    <source>
        <dbReference type="ARBA" id="ARBA00004496"/>
    </source>
</evidence>
<evidence type="ECO:0000256" key="6">
    <source>
        <dbReference type="ARBA" id="ARBA00022786"/>
    </source>
</evidence>
<evidence type="ECO:0000256" key="1">
    <source>
        <dbReference type="ARBA" id="ARBA00004123"/>
    </source>
</evidence>
<dbReference type="PANTHER" id="PTHR12245:SF5">
    <property type="entry name" value="SPRY DOMAIN-CONTAINING SOCS BOX PROTEIN 3"/>
    <property type="match status" value="1"/>
</dbReference>
<comment type="subcellular location">
    <subcellularLocation>
        <location evidence="2">Cytoplasm</location>
    </subcellularLocation>
    <subcellularLocation>
        <location evidence="1">Nucleus</location>
    </subcellularLocation>
</comment>
<feature type="compositionally biased region" description="Basic and acidic residues" evidence="8">
    <location>
        <begin position="24"/>
        <end position="38"/>
    </location>
</feature>
<dbReference type="GO" id="GO:0005737">
    <property type="term" value="C:cytoplasm"/>
    <property type="evidence" value="ECO:0007669"/>
    <property type="project" value="UniProtKB-SubCell"/>
</dbReference>
<keyword evidence="6" id="KW-0833">Ubl conjugation pathway</keyword>
<keyword evidence="12" id="KW-1185">Reference proteome</keyword>
<feature type="domain" description="B30.2/SPRY" evidence="9">
    <location>
        <begin position="75"/>
        <end position="265"/>
    </location>
</feature>
<dbReference type="InterPro" id="IPR001870">
    <property type="entry name" value="B30.2/SPRY"/>
</dbReference>
<proteinExistence type="inferred from homology"/>
<evidence type="ECO:0000313" key="11">
    <source>
        <dbReference type="EnsemblMetazoa" id="CLYHEMP023500.1"/>
    </source>
</evidence>
<evidence type="ECO:0000256" key="5">
    <source>
        <dbReference type="ARBA" id="ARBA00022490"/>
    </source>
</evidence>
<accession>A0A7M5XIG4</accession>
<feature type="compositionally biased region" description="Low complexity" evidence="8">
    <location>
        <begin position="319"/>
        <end position="330"/>
    </location>
</feature>
<dbReference type="InterPro" id="IPR001496">
    <property type="entry name" value="SOCS_box"/>
</dbReference>
<dbReference type="InterPro" id="IPR035754">
    <property type="entry name" value="SPRY_SPSB3"/>
</dbReference>
<dbReference type="SUPFAM" id="SSF158235">
    <property type="entry name" value="SOCS box-like"/>
    <property type="match status" value="1"/>
</dbReference>
<sequence length="361" mass="41518">MSRNRDYLSRKHRSNKQPSNSTNHRHDIFEERQNHHDLQQLENEALPLGAEADDNERRQALVDMIYERHLSREKTGENDSTSSDEEQINEQDYCWFWDESKKSDDVIVQNCGTEAYFHPDYSCGTAAIRGNRQFREGEEHYWEVQMSSAVYGTDMMIGIGASNVNLDRYKSQFCSLIGKDIDSWGISYFGTLHHNGKTKNFCKKFERGATIGCHLDLWKGTLSFYRNGEPLGIAFDGLLGKELYPMISSTAARTKMKLLCSRKTNFSLQYLCCKEISKNIPSSRNNNVLETLPLPNGLKKYIGWRMDWVFTLNNPRKLSSSAPTSSTNSNKMKEIAGPQRKRIRSKHKDKETPLTDEADTI</sequence>
<dbReference type="PROSITE" id="PS50188">
    <property type="entry name" value="B302_SPRY"/>
    <property type="match status" value="1"/>
</dbReference>
<keyword evidence="5" id="KW-0963">Cytoplasm</keyword>
<dbReference type="GO" id="GO:0019005">
    <property type="term" value="C:SCF ubiquitin ligase complex"/>
    <property type="evidence" value="ECO:0007669"/>
    <property type="project" value="TreeGrafter"/>
</dbReference>
<dbReference type="Proteomes" id="UP000594262">
    <property type="component" value="Unplaced"/>
</dbReference>
<feature type="domain" description="SOCS box" evidence="10">
    <location>
        <begin position="253"/>
        <end position="302"/>
    </location>
</feature>
<dbReference type="GO" id="GO:0043161">
    <property type="term" value="P:proteasome-mediated ubiquitin-dependent protein catabolic process"/>
    <property type="evidence" value="ECO:0007669"/>
    <property type="project" value="TreeGrafter"/>
</dbReference>
<dbReference type="EnsemblMetazoa" id="CLYHEMT023500.1">
    <property type="protein sequence ID" value="CLYHEMP023500.1"/>
    <property type="gene ID" value="CLYHEMG023500"/>
</dbReference>
<name>A0A7M5XIG4_9CNID</name>
<comment type="similarity">
    <text evidence="3">Belongs to the SPSB family.</text>
</comment>
<feature type="region of interest" description="Disordered" evidence="8">
    <location>
        <begin position="1"/>
        <end position="38"/>
    </location>
</feature>
<dbReference type="InterPro" id="IPR003877">
    <property type="entry name" value="SPRY_dom"/>
</dbReference>
<keyword evidence="7" id="KW-0539">Nucleus</keyword>
<dbReference type="InterPro" id="IPR013320">
    <property type="entry name" value="ConA-like_dom_sf"/>
</dbReference>
<protein>
    <recommendedName>
        <fullName evidence="4">SPRY domain-containing SOCS box protein 3</fullName>
    </recommendedName>
</protein>
<dbReference type="InterPro" id="IPR036036">
    <property type="entry name" value="SOCS_box-like_dom_sf"/>
</dbReference>
<evidence type="ECO:0000313" key="12">
    <source>
        <dbReference type="Proteomes" id="UP000594262"/>
    </source>
</evidence>
<dbReference type="CDD" id="cd12876">
    <property type="entry name" value="SPRY_SOCS3"/>
    <property type="match status" value="1"/>
</dbReference>
<dbReference type="AlphaFoldDB" id="A0A7M5XIG4"/>
<dbReference type="PANTHER" id="PTHR12245">
    <property type="entry name" value="SPRY DOMAIN CONTAINING SOCS BOX PROTEIN"/>
    <property type="match status" value="1"/>
</dbReference>
<dbReference type="SMART" id="SM00449">
    <property type="entry name" value="SPRY"/>
    <property type="match status" value="1"/>
</dbReference>
<organism evidence="11 12">
    <name type="scientific">Clytia hemisphaerica</name>
    <dbReference type="NCBI Taxonomy" id="252671"/>
    <lineage>
        <taxon>Eukaryota</taxon>
        <taxon>Metazoa</taxon>
        <taxon>Cnidaria</taxon>
        <taxon>Hydrozoa</taxon>
        <taxon>Hydroidolina</taxon>
        <taxon>Leptothecata</taxon>
        <taxon>Obeliida</taxon>
        <taxon>Clytiidae</taxon>
        <taxon>Clytia</taxon>
    </lineage>
</organism>
<evidence type="ECO:0000259" key="10">
    <source>
        <dbReference type="PROSITE" id="PS50225"/>
    </source>
</evidence>
<dbReference type="GO" id="GO:0005634">
    <property type="term" value="C:nucleus"/>
    <property type="evidence" value="ECO:0007669"/>
    <property type="project" value="UniProtKB-SubCell"/>
</dbReference>